<evidence type="ECO:0000256" key="1">
    <source>
        <dbReference type="ARBA" id="ARBA00007057"/>
    </source>
</evidence>
<evidence type="ECO:0000313" key="4">
    <source>
        <dbReference type="EMBL" id="CAG7825578.1"/>
    </source>
</evidence>
<comment type="similarity">
    <text evidence="1">Belongs to the maelstrom family.</text>
</comment>
<dbReference type="Proteomes" id="UP000708208">
    <property type="component" value="Unassembled WGS sequence"/>
</dbReference>
<gene>
    <name evidence="4" type="ORF">AFUS01_LOCUS35681</name>
</gene>
<accession>A0A8J2L3D8</accession>
<dbReference type="Pfam" id="PF13017">
    <property type="entry name" value="Maelstrom"/>
    <property type="match status" value="1"/>
</dbReference>
<dbReference type="EMBL" id="CAJVCH010536769">
    <property type="protein sequence ID" value="CAG7825578.1"/>
    <property type="molecule type" value="Genomic_DNA"/>
</dbReference>
<sequence length="154" mass="17880">MVFATDSNITSINGCLEWLVKNADENAEVNQLFLRNLKFYSLASLVIELAVLGHEIKPEYSSEIQQFRLSGSAENLLGSGCYDYRGEITCRYHNKEDYSQKMHICCLNYIVRRIFIILEEFCEVYSCSMTDRHKIATFRGSKMPDYLKERLPQP</sequence>
<evidence type="ECO:0000259" key="3">
    <source>
        <dbReference type="Pfam" id="PF13017"/>
    </source>
</evidence>
<evidence type="ECO:0000313" key="5">
    <source>
        <dbReference type="Proteomes" id="UP000708208"/>
    </source>
</evidence>
<organism evidence="4 5">
    <name type="scientific">Allacma fusca</name>
    <dbReference type="NCBI Taxonomy" id="39272"/>
    <lineage>
        <taxon>Eukaryota</taxon>
        <taxon>Metazoa</taxon>
        <taxon>Ecdysozoa</taxon>
        <taxon>Arthropoda</taxon>
        <taxon>Hexapoda</taxon>
        <taxon>Collembola</taxon>
        <taxon>Symphypleona</taxon>
        <taxon>Sminthuridae</taxon>
        <taxon>Allacma</taxon>
    </lineage>
</organism>
<reference evidence="4" key="1">
    <citation type="submission" date="2021-06" db="EMBL/GenBank/DDBJ databases">
        <authorList>
            <person name="Hodson N. C."/>
            <person name="Mongue J. A."/>
            <person name="Jaron S. K."/>
        </authorList>
    </citation>
    <scope>NUCLEOTIDE SEQUENCE</scope>
</reference>
<protein>
    <recommendedName>
        <fullName evidence="3">Maelstrom domain-containing protein</fullName>
    </recommendedName>
</protein>
<dbReference type="GO" id="GO:0060964">
    <property type="term" value="P:regulation of miRNA-mediated gene silencing"/>
    <property type="evidence" value="ECO:0007669"/>
    <property type="project" value="InterPro"/>
</dbReference>
<keyword evidence="2" id="KW-0943">RNA-mediated gene silencing</keyword>
<evidence type="ECO:0000256" key="2">
    <source>
        <dbReference type="ARBA" id="ARBA00023158"/>
    </source>
</evidence>
<comment type="caution">
    <text evidence="4">The sequence shown here is derived from an EMBL/GenBank/DDBJ whole genome shotgun (WGS) entry which is preliminary data.</text>
</comment>
<dbReference type="AlphaFoldDB" id="A0A8J2L3D8"/>
<dbReference type="InterPro" id="IPR024970">
    <property type="entry name" value="Maelstrom"/>
</dbReference>
<feature type="non-terminal residue" evidence="4">
    <location>
        <position position="154"/>
    </location>
</feature>
<dbReference type="GO" id="GO:0031047">
    <property type="term" value="P:regulatory ncRNA-mediated gene silencing"/>
    <property type="evidence" value="ECO:0007669"/>
    <property type="project" value="UniProtKB-KW"/>
</dbReference>
<name>A0A8J2L3D8_9HEXA</name>
<keyword evidence="5" id="KW-1185">Reference proteome</keyword>
<feature type="domain" description="Maelstrom" evidence="3">
    <location>
        <begin position="2"/>
        <end position="131"/>
    </location>
</feature>
<proteinExistence type="inferred from homology"/>